<dbReference type="STRING" id="329885.A0A4U0VD58"/>
<dbReference type="PANTHER" id="PTHR14097">
    <property type="entry name" value="OXIDOREDUCTASE HTATIP2"/>
    <property type="match status" value="1"/>
</dbReference>
<dbReference type="AlphaFoldDB" id="A0A4U0VD58"/>
<dbReference type="OrthoDB" id="3535423at2759"/>
<name>A0A4U0VD58_9PEZI</name>
<dbReference type="SUPFAM" id="SSF51735">
    <property type="entry name" value="NAD(P)-binding Rossmann-fold domains"/>
    <property type="match status" value="1"/>
</dbReference>
<evidence type="ECO:0000313" key="2">
    <source>
        <dbReference type="EMBL" id="TKA46066.1"/>
    </source>
</evidence>
<dbReference type="Proteomes" id="UP000310066">
    <property type="component" value="Unassembled WGS sequence"/>
</dbReference>
<reference evidence="2 3" key="1">
    <citation type="submission" date="2017-03" db="EMBL/GenBank/DDBJ databases">
        <title>Genomes of endolithic fungi from Antarctica.</title>
        <authorList>
            <person name="Coleine C."/>
            <person name="Masonjones S."/>
            <person name="Stajich J.E."/>
        </authorList>
    </citation>
    <scope>NUCLEOTIDE SEQUENCE [LARGE SCALE GENOMIC DNA]</scope>
    <source>
        <strain evidence="2 3">CCFEE 5311</strain>
    </source>
</reference>
<comment type="caution">
    <text evidence="2">The sequence shown here is derived from an EMBL/GenBank/DDBJ whole genome shotgun (WGS) entry which is preliminary data.</text>
</comment>
<protein>
    <recommendedName>
        <fullName evidence="4">NAD(P)-binding domain-containing protein</fullName>
    </recommendedName>
</protein>
<evidence type="ECO:0000313" key="1">
    <source>
        <dbReference type="EMBL" id="KAK0328950.1"/>
    </source>
</evidence>
<sequence length="258" mass="28698">MKILLTGATGTVGTEILDQAIAHNYIEHIYCLVRKPLNQHYFTKRGGRGKVTQLIQDDFLSYPDSLTRYLRDEGVEGCIWALGSKLSPDMKKRDEEEKVRIGFPVAAAEALAKGVATGLSPQAMPRKKFPFRFVFVSASGAEQDQFRTLWVYSDWRKMKGAMEKGIFDVADNSEVVQGHKCFEAIALRAGQVLGRQHGPRGDVTSTLLYEATYTSIAVDRLAKCAIKMALMGTGDEKKRILENKECLGDDWASINTLS</sequence>
<dbReference type="InterPro" id="IPR036291">
    <property type="entry name" value="NAD(P)-bd_dom_sf"/>
</dbReference>
<organism evidence="2 3">
    <name type="scientific">Friedmanniomyces endolithicus</name>
    <dbReference type="NCBI Taxonomy" id="329885"/>
    <lineage>
        <taxon>Eukaryota</taxon>
        <taxon>Fungi</taxon>
        <taxon>Dikarya</taxon>
        <taxon>Ascomycota</taxon>
        <taxon>Pezizomycotina</taxon>
        <taxon>Dothideomycetes</taxon>
        <taxon>Dothideomycetidae</taxon>
        <taxon>Mycosphaerellales</taxon>
        <taxon>Teratosphaeriaceae</taxon>
        <taxon>Friedmanniomyces</taxon>
    </lineage>
</organism>
<dbReference type="EMBL" id="NAJP01000009">
    <property type="protein sequence ID" value="TKA46066.1"/>
    <property type="molecule type" value="Genomic_DNA"/>
</dbReference>
<gene>
    <name evidence="2" type="ORF">B0A54_02873</name>
    <name evidence="1" type="ORF">LTR82_000883</name>
</gene>
<reference evidence="1" key="2">
    <citation type="submission" date="2021-12" db="EMBL/GenBank/DDBJ databases">
        <title>Black yeast isolated from Biological Soil Crust.</title>
        <authorList>
            <person name="Kurbessoian T."/>
        </authorList>
    </citation>
    <scope>NUCLEOTIDE SEQUENCE</scope>
    <source>
        <strain evidence="1">CCFEE 5208</strain>
    </source>
</reference>
<dbReference type="PANTHER" id="PTHR14097:SF9">
    <property type="entry name" value="EPIMERASE, PUTATIVE (AFU_ORTHOLOGUE AFUA_8G07320)-RELATED"/>
    <property type="match status" value="1"/>
</dbReference>
<evidence type="ECO:0008006" key="4">
    <source>
        <dbReference type="Google" id="ProtNLM"/>
    </source>
</evidence>
<dbReference type="Proteomes" id="UP001168146">
    <property type="component" value="Unassembled WGS sequence"/>
</dbReference>
<dbReference type="Gene3D" id="3.40.50.720">
    <property type="entry name" value="NAD(P)-binding Rossmann-like Domain"/>
    <property type="match status" value="1"/>
</dbReference>
<accession>A0A4U0VD58</accession>
<evidence type="ECO:0000313" key="3">
    <source>
        <dbReference type="Proteomes" id="UP000310066"/>
    </source>
</evidence>
<proteinExistence type="predicted"/>
<dbReference type="EMBL" id="JASUXU010000001">
    <property type="protein sequence ID" value="KAK0328950.1"/>
    <property type="molecule type" value="Genomic_DNA"/>
</dbReference>